<name>A0AAD9MI34_PROWI</name>
<dbReference type="Pfam" id="PF08282">
    <property type="entry name" value="Hydrolase_3"/>
    <property type="match status" value="1"/>
</dbReference>
<dbReference type="PRINTS" id="PR00119">
    <property type="entry name" value="CATATPASE"/>
</dbReference>
<evidence type="ECO:0000259" key="19">
    <source>
        <dbReference type="Pfam" id="PF00689"/>
    </source>
</evidence>
<comment type="caution">
    <text evidence="21">The sequence shown here is derived from an EMBL/GenBank/DDBJ whole genome shotgun (WGS) entry which is preliminary data.</text>
</comment>
<dbReference type="SUPFAM" id="SSF56784">
    <property type="entry name" value="HAD-like"/>
    <property type="match status" value="1"/>
</dbReference>
<feature type="transmembrane region" description="Helical" evidence="16">
    <location>
        <begin position="754"/>
        <end position="774"/>
    </location>
</feature>
<keyword evidence="4 16" id="KW-0109">Calcium transport</keyword>
<dbReference type="SUPFAM" id="SSF81660">
    <property type="entry name" value="Metal cation-transporting ATPase, ATP-binding domain N"/>
    <property type="match status" value="1"/>
</dbReference>
<evidence type="ECO:0000256" key="5">
    <source>
        <dbReference type="ARBA" id="ARBA00022692"/>
    </source>
</evidence>
<keyword evidence="13 16" id="KW-0406">Ion transport</keyword>
<evidence type="ECO:0000256" key="4">
    <source>
        <dbReference type="ARBA" id="ARBA00022568"/>
    </source>
</evidence>
<dbReference type="InterPro" id="IPR059000">
    <property type="entry name" value="ATPase_P-type_domA"/>
</dbReference>
<evidence type="ECO:0000256" key="9">
    <source>
        <dbReference type="ARBA" id="ARBA00022840"/>
    </source>
</evidence>
<dbReference type="CDD" id="cd02081">
    <property type="entry name" value="P-type_ATPase_Ca_PMCA-like"/>
    <property type="match status" value="1"/>
</dbReference>
<evidence type="ECO:0000256" key="15">
    <source>
        <dbReference type="ARBA" id="ARBA00048694"/>
    </source>
</evidence>
<comment type="subcellular location">
    <subcellularLocation>
        <location evidence="1">Endomembrane system</location>
        <topology evidence="1">Multi-pass membrane protein</topology>
    </subcellularLocation>
    <subcellularLocation>
        <location evidence="16">Membrane</location>
        <topology evidence="16">Multi-pass membrane protein</topology>
    </subcellularLocation>
</comment>
<evidence type="ECO:0000313" key="22">
    <source>
        <dbReference type="Proteomes" id="UP001255856"/>
    </source>
</evidence>
<accession>A0AAD9MI34</accession>
<dbReference type="Gene3D" id="3.40.1110.10">
    <property type="entry name" value="Calcium-transporting ATPase, cytoplasmic domain N"/>
    <property type="match status" value="1"/>
</dbReference>
<feature type="transmembrane region" description="Helical" evidence="16">
    <location>
        <begin position="330"/>
        <end position="355"/>
    </location>
</feature>
<feature type="domain" description="Cation-transporting P-type ATPase N-terminal" evidence="20">
    <location>
        <begin position="53"/>
        <end position="119"/>
    </location>
</feature>
<dbReference type="NCBIfam" id="TIGR01494">
    <property type="entry name" value="ATPase_P-type"/>
    <property type="match status" value="2"/>
</dbReference>
<keyword evidence="8 16" id="KW-0106">Calcium</keyword>
<evidence type="ECO:0000256" key="12">
    <source>
        <dbReference type="ARBA" id="ARBA00022989"/>
    </source>
</evidence>
<comment type="similarity">
    <text evidence="2 16">Belongs to the cation transport ATPase (P-type) (TC 3.A.3) family. Type IIB subfamily.</text>
</comment>
<feature type="domain" description="P-type ATPase A" evidence="18">
    <location>
        <begin position="173"/>
        <end position="272"/>
    </location>
</feature>
<dbReference type="Proteomes" id="UP001255856">
    <property type="component" value="Unassembled WGS sequence"/>
</dbReference>
<dbReference type="EC" id="7.2.2.10" evidence="16"/>
<keyword evidence="10" id="KW-0460">Magnesium</keyword>
<dbReference type="GO" id="GO:0012505">
    <property type="term" value="C:endomembrane system"/>
    <property type="evidence" value="ECO:0007669"/>
    <property type="project" value="UniProtKB-SubCell"/>
</dbReference>
<dbReference type="InterPro" id="IPR001757">
    <property type="entry name" value="P_typ_ATPase"/>
</dbReference>
<dbReference type="GO" id="GO:0005388">
    <property type="term" value="F:P-type calcium transporter activity"/>
    <property type="evidence" value="ECO:0007669"/>
    <property type="project" value="UniProtKB-EC"/>
</dbReference>
<dbReference type="NCBIfam" id="TIGR01517">
    <property type="entry name" value="ATPase-IIB_Ca"/>
    <property type="match status" value="1"/>
</dbReference>
<feature type="domain" description="Cation-transporting P-type ATPase C-terminal" evidence="19">
    <location>
        <begin position="779"/>
        <end position="1005"/>
    </location>
</feature>
<dbReference type="FunFam" id="3.40.50.1000:FF:000001">
    <property type="entry name" value="Phospholipid-transporting ATPase IC"/>
    <property type="match status" value="1"/>
</dbReference>
<dbReference type="Gene3D" id="1.20.1110.10">
    <property type="entry name" value="Calcium-transporting ATPase, transmembrane domain"/>
    <property type="match status" value="1"/>
</dbReference>
<dbReference type="InterPro" id="IPR004014">
    <property type="entry name" value="ATPase_P-typ_cation-transptr_N"/>
</dbReference>
<dbReference type="InterPro" id="IPR036412">
    <property type="entry name" value="HAD-like_sf"/>
</dbReference>
<keyword evidence="9 16" id="KW-0067">ATP-binding</keyword>
<dbReference type="InterPro" id="IPR023299">
    <property type="entry name" value="ATPase_P-typ_cyto_dom_N"/>
</dbReference>
<comment type="caution">
    <text evidence="16">Lacks conserved residue(s) required for the propagation of feature annotation.</text>
</comment>
<dbReference type="Pfam" id="PF00122">
    <property type="entry name" value="E1-E2_ATPase"/>
    <property type="match status" value="1"/>
</dbReference>
<dbReference type="SUPFAM" id="SSF81665">
    <property type="entry name" value="Calcium ATPase, transmembrane domain M"/>
    <property type="match status" value="1"/>
</dbReference>
<keyword evidence="22" id="KW-1185">Reference proteome</keyword>
<dbReference type="Pfam" id="PF00689">
    <property type="entry name" value="Cation_ATPase_C"/>
    <property type="match status" value="1"/>
</dbReference>
<evidence type="ECO:0000259" key="20">
    <source>
        <dbReference type="Pfam" id="PF00690"/>
    </source>
</evidence>
<dbReference type="InterPro" id="IPR044492">
    <property type="entry name" value="P_typ_ATPase_HD_dom"/>
</dbReference>
<dbReference type="Pfam" id="PF00690">
    <property type="entry name" value="Cation_ATPase_N"/>
    <property type="match status" value="1"/>
</dbReference>
<dbReference type="SFLD" id="SFLDG00002">
    <property type="entry name" value="C1.7:_P-type_atpase_like"/>
    <property type="match status" value="1"/>
</dbReference>
<feature type="transmembrane region" description="Helical" evidence="16">
    <location>
        <begin position="284"/>
        <end position="310"/>
    </location>
</feature>
<proteinExistence type="inferred from homology"/>
<dbReference type="PANTHER" id="PTHR24093">
    <property type="entry name" value="CATION TRANSPORTING ATPASE"/>
    <property type="match status" value="1"/>
</dbReference>
<evidence type="ECO:0000256" key="10">
    <source>
        <dbReference type="ARBA" id="ARBA00022842"/>
    </source>
</evidence>
<dbReference type="GO" id="GO:0005524">
    <property type="term" value="F:ATP binding"/>
    <property type="evidence" value="ECO:0007669"/>
    <property type="project" value="UniProtKB-KW"/>
</dbReference>
<dbReference type="EMBL" id="JASFZW010000006">
    <property type="protein sequence ID" value="KAK2077747.1"/>
    <property type="molecule type" value="Genomic_DNA"/>
</dbReference>
<dbReference type="InterPro" id="IPR023298">
    <property type="entry name" value="ATPase_P-typ_TM_dom_sf"/>
</dbReference>
<dbReference type="InterPro" id="IPR006408">
    <property type="entry name" value="P-type_ATPase_IIB"/>
</dbReference>
<dbReference type="GO" id="GO:0046872">
    <property type="term" value="F:metal ion binding"/>
    <property type="evidence" value="ECO:0007669"/>
    <property type="project" value="UniProtKB-KW"/>
</dbReference>
<evidence type="ECO:0000256" key="1">
    <source>
        <dbReference type="ARBA" id="ARBA00004127"/>
    </source>
</evidence>
<comment type="function">
    <text evidence="16">Catalyzes the hydrolysis of ATP coupled with the transport of calcium.</text>
</comment>
<dbReference type="InterPro" id="IPR023214">
    <property type="entry name" value="HAD_sf"/>
</dbReference>
<keyword evidence="14 16" id="KW-0472">Membrane</keyword>
<evidence type="ECO:0000259" key="18">
    <source>
        <dbReference type="Pfam" id="PF00122"/>
    </source>
</evidence>
<comment type="catalytic activity">
    <reaction evidence="15 16">
        <text>Ca(2+)(in) + ATP + H2O = Ca(2+)(out) + ADP + phosphate + H(+)</text>
        <dbReference type="Rhea" id="RHEA:18105"/>
        <dbReference type="ChEBI" id="CHEBI:15377"/>
        <dbReference type="ChEBI" id="CHEBI:15378"/>
        <dbReference type="ChEBI" id="CHEBI:29108"/>
        <dbReference type="ChEBI" id="CHEBI:30616"/>
        <dbReference type="ChEBI" id="CHEBI:43474"/>
        <dbReference type="ChEBI" id="CHEBI:456216"/>
        <dbReference type="EC" id="7.2.2.10"/>
    </reaction>
</comment>
<keyword evidence="12 16" id="KW-1133">Transmembrane helix</keyword>
<keyword evidence="5 16" id="KW-0812">Transmembrane</keyword>
<evidence type="ECO:0000256" key="11">
    <source>
        <dbReference type="ARBA" id="ARBA00022967"/>
    </source>
</evidence>
<evidence type="ECO:0000256" key="14">
    <source>
        <dbReference type="ARBA" id="ARBA00023136"/>
    </source>
</evidence>
<protein>
    <recommendedName>
        <fullName evidence="16">Calcium-transporting ATPase</fullName>
        <ecNumber evidence="16">7.2.2.10</ecNumber>
    </recommendedName>
</protein>
<evidence type="ECO:0000256" key="16">
    <source>
        <dbReference type="RuleBase" id="RU361146"/>
    </source>
</evidence>
<evidence type="ECO:0000256" key="7">
    <source>
        <dbReference type="ARBA" id="ARBA00022741"/>
    </source>
</evidence>
<evidence type="ECO:0000256" key="13">
    <source>
        <dbReference type="ARBA" id="ARBA00023065"/>
    </source>
</evidence>
<dbReference type="Pfam" id="PF13246">
    <property type="entry name" value="Cation_ATPase"/>
    <property type="match status" value="1"/>
</dbReference>
<keyword evidence="3 16" id="KW-0813">Transport</keyword>
<dbReference type="GO" id="GO:0005886">
    <property type="term" value="C:plasma membrane"/>
    <property type="evidence" value="ECO:0007669"/>
    <property type="project" value="TreeGrafter"/>
</dbReference>
<dbReference type="Gene3D" id="3.40.50.1000">
    <property type="entry name" value="HAD superfamily/HAD-like"/>
    <property type="match status" value="1"/>
</dbReference>
<gene>
    <name evidence="21" type="ORF">QBZ16_004594</name>
</gene>
<dbReference type="SUPFAM" id="SSF81653">
    <property type="entry name" value="Calcium ATPase, transduction domain A"/>
    <property type="match status" value="1"/>
</dbReference>
<dbReference type="InterPro" id="IPR006068">
    <property type="entry name" value="ATPase_P-typ_cation-transptr_C"/>
</dbReference>
<dbReference type="PRINTS" id="PR00120">
    <property type="entry name" value="HATPASE"/>
</dbReference>
<dbReference type="InterPro" id="IPR018303">
    <property type="entry name" value="ATPase_P-typ_P_site"/>
</dbReference>
<feature type="compositionally biased region" description="Basic and acidic residues" evidence="17">
    <location>
        <begin position="1051"/>
        <end position="1064"/>
    </location>
</feature>
<evidence type="ECO:0000256" key="8">
    <source>
        <dbReference type="ARBA" id="ARBA00022837"/>
    </source>
</evidence>
<dbReference type="AlphaFoldDB" id="A0AAD9MI34"/>
<evidence type="ECO:0000256" key="17">
    <source>
        <dbReference type="SAM" id="MobiDB-lite"/>
    </source>
</evidence>
<feature type="transmembrane region" description="Helical" evidence="16">
    <location>
        <begin position="139"/>
        <end position="157"/>
    </location>
</feature>
<sequence>MGLFKRPPRDAESLRLDDASAATDAGPFNITPAELFALSENKSEEELSRIGGVAGLASALRTDTHAGCPSAGPLGVEERRRVYGANIFKKVPAKSFFVLWFSVLKDPTLIMLMAAALVSTIIGTAVKKEREDQAYTEGIAIWVAVLIVSLVGAGNDWQKDRQFQKINAKRDEIEVKVVRDGTQTTCLNQEVVAGDLLILDTGDKIVADGLMVEAHGLVVDEASLTGEADPIKKGDRDPWLRSGTQVTEGSGTMLVLSVGEQSDWGRTMAMVQTESVETPLQEKLGVLATAIGKLGLAVAVVCFIVLMIRWMVENHGFPLSKFAEGPLEYFIFAVTIVVVAVPEGLPLAVTISLAYSMNKMLKDNNFVRVLAACETMGGATAICSDKTGTLTENRMTVVEGWFAGEGEEALERGAGAVPAWDALPGPVRALVVDDIALNSKAFLVEPGGGRAGESVEFVGNRTECALLMLARGWGQDYRAVRKAREHDVATIFNFSSERKMSSVLVRGEGADLTLLCKGAAEMVLARCVSVLGRDGRPSPLSPELREGLEKRVTGMASRGLRTLCLATAQVPRGDKSVEETDEPPERDMALLCVVGIKDPVRAEVPEAVRTCQRAGIVVRMVTGDNVHTACHIARECGILTEGGVALEGPEFRRMEESELMSLLPRLQVLARSSPKDKHLLVRTLKRLGEVVAVTGDGTNDAPALKESDVGLAMGIAGTEVAKEAADIVILDDNFSSIVKSVLWGRSVFSNIRKFLQFQLTVNLVALTVAFVAAVTKGEQPLNVLQLLWVNLIMDSLAALALATEDPTPDLLEEQPHGRNEPLINRAMGKHIVIQALYQCFWLFLIFYGLPARFSDYHIPSQCQYYQASTDLCCAPAGSGAAGPACLQSDGGLYLPGETPICALEADGGCAITEPSETQYCPDEDPGCSRYTTMDQQYNDAEKDYEHAREDARKDSNSMVFNTFIFLQLFNEINSRKIRDEYNVFEGMFHSHIFSLVLIITAGFQVNWLPERMQKGAPRGRLENGFHAPEDLYRQHWWQWLRPPPPQHVKEAWKEEARAAKEARRAAPSSGRSDAQVAPV</sequence>
<feature type="transmembrane region" description="Helical" evidence="16">
    <location>
        <begin position="988"/>
        <end position="1008"/>
    </location>
</feature>
<evidence type="ECO:0000256" key="2">
    <source>
        <dbReference type="ARBA" id="ARBA00006124"/>
    </source>
</evidence>
<evidence type="ECO:0000313" key="21">
    <source>
        <dbReference type="EMBL" id="KAK2077747.1"/>
    </source>
</evidence>
<dbReference type="PROSITE" id="PS00154">
    <property type="entry name" value="ATPASE_E1_E2"/>
    <property type="match status" value="1"/>
</dbReference>
<dbReference type="PANTHER" id="PTHR24093:SF369">
    <property type="entry name" value="CALCIUM-TRANSPORTING ATPASE"/>
    <property type="match status" value="1"/>
</dbReference>
<feature type="transmembrane region" description="Helical" evidence="16">
    <location>
        <begin position="831"/>
        <end position="849"/>
    </location>
</feature>
<evidence type="ECO:0000256" key="6">
    <source>
        <dbReference type="ARBA" id="ARBA00022723"/>
    </source>
</evidence>
<evidence type="ECO:0000256" key="3">
    <source>
        <dbReference type="ARBA" id="ARBA00022448"/>
    </source>
</evidence>
<reference evidence="21" key="1">
    <citation type="submission" date="2021-01" db="EMBL/GenBank/DDBJ databases">
        <authorList>
            <person name="Eckstrom K.M.E."/>
        </authorList>
    </citation>
    <scope>NUCLEOTIDE SEQUENCE</scope>
    <source>
        <strain evidence="21">UVCC 0001</strain>
    </source>
</reference>
<dbReference type="FunFam" id="3.40.50.1000:FF:000018">
    <property type="entry name" value="Calcium-transporting ATPase"/>
    <property type="match status" value="1"/>
</dbReference>
<keyword evidence="6" id="KW-0479">Metal-binding</keyword>
<organism evidence="21 22">
    <name type="scientific">Prototheca wickerhamii</name>
    <dbReference type="NCBI Taxonomy" id="3111"/>
    <lineage>
        <taxon>Eukaryota</taxon>
        <taxon>Viridiplantae</taxon>
        <taxon>Chlorophyta</taxon>
        <taxon>core chlorophytes</taxon>
        <taxon>Trebouxiophyceae</taxon>
        <taxon>Chlorellales</taxon>
        <taxon>Chlorellaceae</taxon>
        <taxon>Prototheca</taxon>
    </lineage>
</organism>
<dbReference type="SFLD" id="SFLDS00003">
    <property type="entry name" value="Haloacid_Dehalogenase"/>
    <property type="match status" value="1"/>
</dbReference>
<dbReference type="Gene3D" id="2.70.150.10">
    <property type="entry name" value="Calcium-transporting ATPase, cytoplasmic transduction domain A"/>
    <property type="match status" value="1"/>
</dbReference>
<dbReference type="SFLD" id="SFLDF00027">
    <property type="entry name" value="p-type_atpase"/>
    <property type="match status" value="1"/>
</dbReference>
<dbReference type="GO" id="GO:0016887">
    <property type="term" value="F:ATP hydrolysis activity"/>
    <property type="evidence" value="ECO:0007669"/>
    <property type="project" value="InterPro"/>
</dbReference>
<feature type="region of interest" description="Disordered" evidence="17">
    <location>
        <begin position="1051"/>
        <end position="1079"/>
    </location>
</feature>
<keyword evidence="7 16" id="KW-0547">Nucleotide-binding</keyword>
<dbReference type="InterPro" id="IPR008250">
    <property type="entry name" value="ATPase_P-typ_transduc_dom_A_sf"/>
</dbReference>
<keyword evidence="11" id="KW-1278">Translocase</keyword>